<dbReference type="Gramene" id="PRQ29537">
    <property type="protein sequence ID" value="PRQ29537"/>
    <property type="gene ID" value="RchiOBHm_Chr5g0014941"/>
</dbReference>
<protein>
    <recommendedName>
        <fullName evidence="1">DUF7392 domain-containing protein</fullName>
    </recommendedName>
</protein>
<dbReference type="AlphaFoldDB" id="A0A2P6Q5S4"/>
<sequence length="253" mass="28180">MACFVPFNNRNLDISIFVFRPTVVHVDELLAGLKQFSLCTETLGCVQSSILQSIHGNMIIWFGAWLKRSSENKDSLTASLLSMLSNLSTKATLVDHTFFDAYAGESRDGSCAAKFCTGDTVSMSAAAFNGAGDVSDVSYACLALFKSSFHKMEGVRSGVCLKSQTNPSIACFYVWKSLQYCYSWILRSDQRKALLPYFESYSIDVKYDIFRVVYVSGDNEPKFQFFYPHQILEQTAGGESKDEGKLRHSASII</sequence>
<dbReference type="OrthoDB" id="1848500at2759"/>
<dbReference type="Pfam" id="PF24118">
    <property type="entry name" value="DUF7392"/>
    <property type="match status" value="1"/>
</dbReference>
<organism evidence="2 3">
    <name type="scientific">Rosa chinensis</name>
    <name type="common">China rose</name>
    <dbReference type="NCBI Taxonomy" id="74649"/>
    <lineage>
        <taxon>Eukaryota</taxon>
        <taxon>Viridiplantae</taxon>
        <taxon>Streptophyta</taxon>
        <taxon>Embryophyta</taxon>
        <taxon>Tracheophyta</taxon>
        <taxon>Spermatophyta</taxon>
        <taxon>Magnoliopsida</taxon>
        <taxon>eudicotyledons</taxon>
        <taxon>Gunneridae</taxon>
        <taxon>Pentapetalae</taxon>
        <taxon>rosids</taxon>
        <taxon>fabids</taxon>
        <taxon>Rosales</taxon>
        <taxon>Rosaceae</taxon>
        <taxon>Rosoideae</taxon>
        <taxon>Rosoideae incertae sedis</taxon>
        <taxon>Rosa</taxon>
    </lineage>
</organism>
<dbReference type="InterPro" id="IPR055816">
    <property type="entry name" value="DUF7392"/>
</dbReference>
<feature type="domain" description="DUF7392" evidence="1">
    <location>
        <begin position="98"/>
        <end position="210"/>
    </location>
</feature>
<evidence type="ECO:0000259" key="1">
    <source>
        <dbReference type="Pfam" id="PF24118"/>
    </source>
</evidence>
<evidence type="ECO:0000313" key="2">
    <source>
        <dbReference type="EMBL" id="PRQ29537.1"/>
    </source>
</evidence>
<accession>A0A2P6Q5S4</accession>
<name>A0A2P6Q5S4_ROSCH</name>
<dbReference type="PANTHER" id="PTHR38226">
    <property type="entry name" value="(WILD MALAYSIAN BANANA) HYPOTHETICAL PROTEIN"/>
    <property type="match status" value="1"/>
</dbReference>
<proteinExistence type="predicted"/>
<reference evidence="2 3" key="1">
    <citation type="journal article" date="2018" name="Nat. Genet.">
        <title>The Rosa genome provides new insights in the design of modern roses.</title>
        <authorList>
            <person name="Bendahmane M."/>
        </authorList>
    </citation>
    <scope>NUCLEOTIDE SEQUENCE [LARGE SCALE GENOMIC DNA]</scope>
    <source>
        <strain evidence="3">cv. Old Blush</strain>
    </source>
</reference>
<dbReference type="PANTHER" id="PTHR38226:SF3">
    <property type="entry name" value="(WILD MALAYSIAN BANANA) HYPOTHETICAL PROTEIN"/>
    <property type="match status" value="1"/>
</dbReference>
<dbReference type="Proteomes" id="UP000238479">
    <property type="component" value="Chromosome 5"/>
</dbReference>
<evidence type="ECO:0000313" key="3">
    <source>
        <dbReference type="Proteomes" id="UP000238479"/>
    </source>
</evidence>
<dbReference type="OMA" id="QFSLCTE"/>
<gene>
    <name evidence="2" type="ORF">RchiOBHm_Chr5g0014941</name>
</gene>
<dbReference type="EMBL" id="PDCK01000043">
    <property type="protein sequence ID" value="PRQ29537.1"/>
    <property type="molecule type" value="Genomic_DNA"/>
</dbReference>
<comment type="caution">
    <text evidence="2">The sequence shown here is derived from an EMBL/GenBank/DDBJ whole genome shotgun (WGS) entry which is preliminary data.</text>
</comment>
<keyword evidence="3" id="KW-1185">Reference proteome</keyword>